<dbReference type="GO" id="GO:0060090">
    <property type="term" value="F:molecular adaptor activity"/>
    <property type="evidence" value="ECO:0007669"/>
    <property type="project" value="TreeGrafter"/>
</dbReference>
<dbReference type="EnsemblMetazoa" id="XM_022811782">
    <property type="protein sequence ID" value="XP_022667517"/>
    <property type="gene ID" value="LOC111253009"/>
</dbReference>
<evidence type="ECO:0000256" key="5">
    <source>
        <dbReference type="SAM" id="MobiDB-lite"/>
    </source>
</evidence>
<dbReference type="GO" id="GO:0031625">
    <property type="term" value="F:ubiquitin protein ligase binding"/>
    <property type="evidence" value="ECO:0007669"/>
    <property type="project" value="TreeGrafter"/>
</dbReference>
<feature type="compositionally biased region" description="Low complexity" evidence="5">
    <location>
        <begin position="292"/>
        <end position="330"/>
    </location>
</feature>
<evidence type="ECO:0000259" key="6">
    <source>
        <dbReference type="PROSITE" id="PS50132"/>
    </source>
</evidence>
<accession>A0A7M7KN24</accession>
<dbReference type="InterPro" id="IPR038207">
    <property type="entry name" value="DIX_dom_sf"/>
</dbReference>
<evidence type="ECO:0000313" key="9">
    <source>
        <dbReference type="Proteomes" id="UP000594260"/>
    </source>
</evidence>
<evidence type="ECO:0000259" key="7">
    <source>
        <dbReference type="PROSITE" id="PS50841"/>
    </source>
</evidence>
<evidence type="ECO:0000256" key="1">
    <source>
        <dbReference type="ARBA" id="ARBA00004496"/>
    </source>
</evidence>
<dbReference type="GO" id="GO:0030877">
    <property type="term" value="C:beta-catenin destruction complex"/>
    <property type="evidence" value="ECO:0007669"/>
    <property type="project" value="TreeGrafter"/>
</dbReference>
<dbReference type="RefSeq" id="XP_022667515.1">
    <property type="nucleotide sequence ID" value="XM_022811780.1"/>
</dbReference>
<dbReference type="RefSeq" id="XP_022667519.1">
    <property type="nucleotide sequence ID" value="XM_022811784.1"/>
</dbReference>
<name>A0A7M7KN24_VARDE</name>
<dbReference type="RefSeq" id="XP_022667517.1">
    <property type="nucleotide sequence ID" value="XM_022811782.1"/>
</dbReference>
<feature type="region of interest" description="Disordered" evidence="5">
    <location>
        <begin position="577"/>
        <end position="618"/>
    </location>
</feature>
<dbReference type="Pfam" id="PF00778">
    <property type="entry name" value="DIX"/>
    <property type="match status" value="1"/>
</dbReference>
<dbReference type="OMA" id="TEPCLAL"/>
<dbReference type="Proteomes" id="UP000594260">
    <property type="component" value="Unplaced"/>
</dbReference>
<dbReference type="GO" id="GO:0019901">
    <property type="term" value="F:protein kinase binding"/>
    <property type="evidence" value="ECO:0007669"/>
    <property type="project" value="TreeGrafter"/>
</dbReference>
<evidence type="ECO:0000256" key="3">
    <source>
        <dbReference type="ARBA" id="ARBA00022687"/>
    </source>
</evidence>
<dbReference type="PANTHER" id="PTHR46102">
    <property type="entry name" value="AXIN"/>
    <property type="match status" value="1"/>
</dbReference>
<dbReference type="GO" id="GO:0005886">
    <property type="term" value="C:plasma membrane"/>
    <property type="evidence" value="ECO:0007669"/>
    <property type="project" value="TreeGrafter"/>
</dbReference>
<dbReference type="SUPFAM" id="SSF48097">
    <property type="entry name" value="Regulator of G-protein signaling, RGS"/>
    <property type="match status" value="1"/>
</dbReference>
<dbReference type="PROSITE" id="PS50841">
    <property type="entry name" value="DIX"/>
    <property type="match status" value="1"/>
</dbReference>
<organism evidence="8 9">
    <name type="scientific">Varroa destructor</name>
    <name type="common">Honeybee mite</name>
    <dbReference type="NCBI Taxonomy" id="109461"/>
    <lineage>
        <taxon>Eukaryota</taxon>
        <taxon>Metazoa</taxon>
        <taxon>Ecdysozoa</taxon>
        <taxon>Arthropoda</taxon>
        <taxon>Chelicerata</taxon>
        <taxon>Arachnida</taxon>
        <taxon>Acari</taxon>
        <taxon>Parasitiformes</taxon>
        <taxon>Mesostigmata</taxon>
        <taxon>Gamasina</taxon>
        <taxon>Dermanyssoidea</taxon>
        <taxon>Varroidae</taxon>
        <taxon>Varroa</taxon>
    </lineage>
</organism>
<dbReference type="Gene3D" id="2.40.240.130">
    <property type="match status" value="1"/>
</dbReference>
<evidence type="ECO:0000313" key="8">
    <source>
        <dbReference type="EnsemblMetazoa" id="XP_022667517"/>
    </source>
</evidence>
<feature type="region of interest" description="Disordered" evidence="5">
    <location>
        <begin position="71"/>
        <end position="90"/>
    </location>
</feature>
<keyword evidence="3 4" id="KW-0879">Wnt signaling pathway</keyword>
<dbReference type="InterPro" id="IPR036305">
    <property type="entry name" value="RGS_sf"/>
</dbReference>
<feature type="region of interest" description="Disordered" evidence="5">
    <location>
        <begin position="474"/>
        <end position="501"/>
    </location>
</feature>
<comment type="subcellular location">
    <subcellularLocation>
        <location evidence="1">Cytoplasm</location>
    </subcellularLocation>
</comment>
<dbReference type="GO" id="GO:0048468">
    <property type="term" value="P:cell development"/>
    <property type="evidence" value="ECO:0007669"/>
    <property type="project" value="TreeGrafter"/>
</dbReference>
<dbReference type="EnsemblMetazoa" id="XM_022811776">
    <property type="protein sequence ID" value="XP_022667511"/>
    <property type="gene ID" value="LOC111253009"/>
</dbReference>
<sequence>MKRMVSQAGTAMHGAAQDPPVVATQSRKPLPAKPLAPILPPESDHLPRPVPQHHHQHHHYPHPHDARLLYELQQPPPQPPPQQQTSSSLMEPACLSWARDLQTLLNDDEGCELFETYLRQENCDESDLMFVYACNGLRVQEDQQDRDKQARAIYKRYVKTGVVQLSDQVKDVLAGKIRNREQPLEPDIFDVARKEVEDYIMRTTFARFIQSDLYIDYLQRYSNEQESLIRASRSAGRDDGDADEDYPDLDDLDFEHDHSGLVSIPSDSEDDPDALHVVNKDSRPSTIVALHNTNNISSNNNSDSNYSKHTNNNNGNNLNNNNNQQQPNQQQSLMPTLLEHEEDLENATFVPPPPTTLARKPISLQHQLPPRGYAAVSTMPPDHGPPPPLPPQSKTVQRQKRQAQLGMSYGESMLRQGAQRPPPNPYHVKSSAFVPPTAYNSDMQSMSSGGNNNFDPETSDCDTVIAAARRSEQLPRASHHHDIERRRARGPWPPGGELIRDPMRDKVIPRTMFPNIQESHLAERKPGEFFQKLCQKLIPLVREQEFREQGRVPAAGLEDEQHSQAILDDHVERVFKTPPVRTPRSPSPGAGPCRGGLRGSGGPNKSAHQQTSRVATRRFPGVKDFADSVMQNFMPSGASVSGAVPRIQPRGKGASLTLPKGPLSDGSTSDESTGFGYNAQDAVREWYNRTGAEAGGANVKPKASKASICSGSNRSSCRSNHENVSGATGDKKKKGALSTSNGPSLGGNEIAIIYTYAGETVPYFIRLSQRQVRLRDFKAQLIKKGNFRYFFKRPMDDLNAQGVFEEIKDDNQVLPFWEGKIVAQIGLMQPPHMPQEPE</sequence>
<dbReference type="GO" id="GO:0008013">
    <property type="term" value="F:beta-catenin binding"/>
    <property type="evidence" value="ECO:0007669"/>
    <property type="project" value="TreeGrafter"/>
</dbReference>
<dbReference type="InterPro" id="IPR001158">
    <property type="entry name" value="DIX"/>
</dbReference>
<dbReference type="EnsemblMetazoa" id="XM_022811777">
    <property type="protein sequence ID" value="XP_022667512"/>
    <property type="gene ID" value="LOC111253009"/>
</dbReference>
<feature type="compositionally biased region" description="Basic residues" evidence="5">
    <location>
        <begin position="51"/>
        <end position="61"/>
    </location>
</feature>
<feature type="region of interest" description="Disordered" evidence="5">
    <location>
        <begin position="1"/>
        <end position="63"/>
    </location>
</feature>
<feature type="region of interest" description="Disordered" evidence="5">
    <location>
        <begin position="230"/>
        <end position="330"/>
    </location>
</feature>
<dbReference type="OrthoDB" id="10007451at2759"/>
<dbReference type="PROSITE" id="PS50132">
    <property type="entry name" value="RGS"/>
    <property type="match status" value="1"/>
</dbReference>
<dbReference type="RefSeq" id="XP_022667511.1">
    <property type="nucleotide sequence ID" value="XM_022811776.1"/>
</dbReference>
<protein>
    <recommendedName>
        <fullName evidence="10">Axin</fullName>
    </recommendedName>
</protein>
<dbReference type="GO" id="GO:0005737">
    <property type="term" value="C:cytoplasm"/>
    <property type="evidence" value="ECO:0007669"/>
    <property type="project" value="UniProtKB-SubCell"/>
</dbReference>
<dbReference type="InterPro" id="IPR029071">
    <property type="entry name" value="Ubiquitin-like_domsf"/>
</dbReference>
<dbReference type="InterPro" id="IPR016137">
    <property type="entry name" value="RGS"/>
</dbReference>
<feature type="compositionally biased region" description="Low complexity" evidence="5">
    <location>
        <begin position="577"/>
        <end position="591"/>
    </location>
</feature>
<dbReference type="InterPro" id="IPR044926">
    <property type="entry name" value="RGS_subdomain_2"/>
</dbReference>
<dbReference type="EnsemblMetazoa" id="XM_022811780">
    <property type="protein sequence ID" value="XP_022667515"/>
    <property type="gene ID" value="LOC111253009"/>
</dbReference>
<proteinExistence type="predicted"/>
<dbReference type="GO" id="GO:0016055">
    <property type="term" value="P:Wnt signaling pathway"/>
    <property type="evidence" value="ECO:0007669"/>
    <property type="project" value="UniProtKB-KW"/>
</dbReference>
<dbReference type="Pfam" id="PF00615">
    <property type="entry name" value="RGS"/>
    <property type="match status" value="1"/>
</dbReference>
<feature type="domain" description="RGS" evidence="6">
    <location>
        <begin position="100"/>
        <end position="218"/>
    </location>
</feature>
<dbReference type="GO" id="GO:0032436">
    <property type="term" value="P:positive regulation of proteasomal ubiquitin-dependent protein catabolic process"/>
    <property type="evidence" value="ECO:0007669"/>
    <property type="project" value="TreeGrafter"/>
</dbReference>
<dbReference type="RefSeq" id="XP_022667518.1">
    <property type="nucleotide sequence ID" value="XM_022811783.1"/>
</dbReference>
<feature type="region of interest" description="Disordered" evidence="5">
    <location>
        <begin position="636"/>
        <end position="673"/>
    </location>
</feature>
<keyword evidence="9" id="KW-1185">Reference proteome</keyword>
<dbReference type="InterPro" id="IPR043581">
    <property type="entry name" value="Axin-like"/>
</dbReference>
<dbReference type="EnsemblMetazoa" id="XM_022811783">
    <property type="protein sequence ID" value="XP_022667518"/>
    <property type="gene ID" value="LOC111253009"/>
</dbReference>
<keyword evidence="2" id="KW-0963">Cytoplasm</keyword>
<dbReference type="KEGG" id="vde:111253009"/>
<dbReference type="EnsemblMetazoa" id="XM_022811781">
    <property type="protein sequence ID" value="XP_022667516"/>
    <property type="gene ID" value="LOC111253009"/>
</dbReference>
<evidence type="ECO:0000256" key="4">
    <source>
        <dbReference type="PROSITE-ProRule" id="PRU00069"/>
    </source>
</evidence>
<dbReference type="InParanoid" id="A0A7M7KN24"/>
<feature type="compositionally biased region" description="Acidic residues" evidence="5">
    <location>
        <begin position="240"/>
        <end position="254"/>
    </location>
</feature>
<feature type="compositionally biased region" description="Pro residues" evidence="5">
    <location>
        <begin position="31"/>
        <end position="40"/>
    </location>
</feature>
<evidence type="ECO:0000256" key="2">
    <source>
        <dbReference type="ARBA" id="ARBA00022490"/>
    </source>
</evidence>
<dbReference type="RefSeq" id="XP_022667512.1">
    <property type="nucleotide sequence ID" value="XM_022811777.1"/>
</dbReference>
<dbReference type="GeneID" id="111253009"/>
<dbReference type="InterPro" id="IPR014936">
    <property type="entry name" value="Axin_b-cat-bd"/>
</dbReference>
<dbReference type="Pfam" id="PF08833">
    <property type="entry name" value="Axin_b-cat_bind"/>
    <property type="match status" value="1"/>
</dbReference>
<dbReference type="EnsemblMetazoa" id="XM_022811784">
    <property type="protein sequence ID" value="XP_022667519"/>
    <property type="gene ID" value="LOC111253009"/>
</dbReference>
<dbReference type="GO" id="GO:0005634">
    <property type="term" value="C:nucleus"/>
    <property type="evidence" value="ECO:0007669"/>
    <property type="project" value="TreeGrafter"/>
</dbReference>
<feature type="region of interest" description="Disordered" evidence="5">
    <location>
        <begin position="693"/>
        <end position="741"/>
    </location>
</feature>
<dbReference type="Gene3D" id="1.10.196.10">
    <property type="match status" value="1"/>
</dbReference>
<dbReference type="RefSeq" id="XP_022667513.1">
    <property type="nucleotide sequence ID" value="XM_022811778.1"/>
</dbReference>
<dbReference type="SUPFAM" id="SSF54236">
    <property type="entry name" value="Ubiquitin-like"/>
    <property type="match status" value="1"/>
</dbReference>
<feature type="compositionally biased region" description="Gly residues" evidence="5">
    <location>
        <begin position="592"/>
        <end position="602"/>
    </location>
</feature>
<dbReference type="AlphaFoldDB" id="A0A7M7KN24"/>
<feature type="compositionally biased region" description="Low complexity" evidence="5">
    <location>
        <begin position="707"/>
        <end position="718"/>
    </location>
</feature>
<evidence type="ECO:0008006" key="10">
    <source>
        <dbReference type="Google" id="ProtNLM"/>
    </source>
</evidence>
<dbReference type="RefSeq" id="XP_022667516.1">
    <property type="nucleotide sequence ID" value="XM_022811781.1"/>
</dbReference>
<dbReference type="FunCoup" id="A0A7M7KN24">
    <property type="interactions" value="996"/>
</dbReference>
<dbReference type="SMART" id="SM00315">
    <property type="entry name" value="RGS"/>
    <property type="match status" value="1"/>
</dbReference>
<dbReference type="PANTHER" id="PTHR46102:SF2">
    <property type="entry name" value="AXIN"/>
    <property type="match status" value="1"/>
</dbReference>
<dbReference type="CTD" id="43565"/>
<dbReference type="InterPro" id="IPR024066">
    <property type="entry name" value="RGS_subdom1/3"/>
</dbReference>
<feature type="domain" description="DIX" evidence="7">
    <location>
        <begin position="747"/>
        <end position="829"/>
    </location>
</feature>
<dbReference type="EnsemblMetazoa" id="XM_022811778">
    <property type="protein sequence ID" value="XP_022667513"/>
    <property type="gene ID" value="LOC111253009"/>
</dbReference>
<dbReference type="Gene3D" id="1.10.167.10">
    <property type="entry name" value="Regulator of G-protein Signalling 4, domain 2"/>
    <property type="match status" value="1"/>
</dbReference>
<dbReference type="SMART" id="SM00021">
    <property type="entry name" value="DAX"/>
    <property type="match status" value="1"/>
</dbReference>
<dbReference type="GO" id="GO:0090090">
    <property type="term" value="P:negative regulation of canonical Wnt signaling pathway"/>
    <property type="evidence" value="ECO:0007669"/>
    <property type="project" value="InterPro"/>
</dbReference>
<reference evidence="8" key="1">
    <citation type="submission" date="2021-01" db="UniProtKB">
        <authorList>
            <consortium name="EnsemblMetazoa"/>
        </authorList>
    </citation>
    <scope>IDENTIFICATION</scope>
</reference>